<feature type="compositionally biased region" description="Basic and acidic residues" evidence="1">
    <location>
        <begin position="210"/>
        <end position="229"/>
    </location>
</feature>
<comment type="caution">
    <text evidence="2">The sequence shown here is derived from an EMBL/GenBank/DDBJ whole genome shotgun (WGS) entry which is preliminary data.</text>
</comment>
<evidence type="ECO:0000256" key="1">
    <source>
        <dbReference type="SAM" id="MobiDB-lite"/>
    </source>
</evidence>
<dbReference type="AlphaFoldDB" id="A0A3E2TGP0"/>
<accession>A0A3E2TGP0</accession>
<dbReference type="RefSeq" id="WP_117521929.1">
    <property type="nucleotide sequence ID" value="NZ_AP031484.1"/>
</dbReference>
<evidence type="ECO:0000313" key="3">
    <source>
        <dbReference type="Proteomes" id="UP000261011"/>
    </source>
</evidence>
<reference evidence="2 3" key="1">
    <citation type="submission" date="2018-08" db="EMBL/GenBank/DDBJ databases">
        <title>A genome reference for cultivated species of the human gut microbiota.</title>
        <authorList>
            <person name="Zou Y."/>
            <person name="Xue W."/>
            <person name="Luo G."/>
        </authorList>
    </citation>
    <scope>NUCLEOTIDE SEQUENCE [LARGE SCALE GENOMIC DNA]</scope>
    <source>
        <strain evidence="2 3">OF01-3</strain>
    </source>
</reference>
<organism evidence="2 3">
    <name type="scientific">Anaerococcus nagyae</name>
    <dbReference type="NCBI Taxonomy" id="1755241"/>
    <lineage>
        <taxon>Bacteria</taxon>
        <taxon>Bacillati</taxon>
        <taxon>Bacillota</taxon>
        <taxon>Tissierellia</taxon>
        <taxon>Tissierellales</taxon>
        <taxon>Peptoniphilaceae</taxon>
        <taxon>Anaerococcus</taxon>
    </lineage>
</organism>
<name>A0A3E2TGP0_9FIRM</name>
<protein>
    <recommendedName>
        <fullName evidence="4">Lipoprotein</fullName>
    </recommendedName>
</protein>
<dbReference type="OrthoDB" id="1693189at2"/>
<keyword evidence="3" id="KW-1185">Reference proteome</keyword>
<evidence type="ECO:0000313" key="2">
    <source>
        <dbReference type="EMBL" id="RGB75479.1"/>
    </source>
</evidence>
<evidence type="ECO:0008006" key="4">
    <source>
        <dbReference type="Google" id="ProtNLM"/>
    </source>
</evidence>
<proteinExistence type="predicted"/>
<feature type="compositionally biased region" description="Polar residues" evidence="1">
    <location>
        <begin position="316"/>
        <end position="333"/>
    </location>
</feature>
<dbReference type="EMBL" id="QVEU01000005">
    <property type="protein sequence ID" value="RGB75479.1"/>
    <property type="molecule type" value="Genomic_DNA"/>
</dbReference>
<dbReference type="PROSITE" id="PS51257">
    <property type="entry name" value="PROKAR_LIPOPROTEIN"/>
    <property type="match status" value="1"/>
</dbReference>
<feature type="region of interest" description="Disordered" evidence="1">
    <location>
        <begin position="314"/>
        <end position="333"/>
    </location>
</feature>
<sequence>MKKNKIIISLSLGLLLTSCNQTNNQNKNSVSEETIAQALDGEKEKKSNEILDSDDKEKKSKKLGADDWRDIIVDMGDFSQTLAKNLTDDQIQELVDDATKKSKETGYWDVKDFVFQELSRQYPELSNKFPLDTIGRRENWTASKKGEVTDKFNYERQVMADLGYPSNSVWSIDDKLIEDAFHTAYENDPKLYYDDYVKNAADLLFEKIDDQEENKATENAEDDKEKTSEENVEETDNNTSNNSDKNKLKKYGSSQTDYDAIKSALVQYYEFSPSSVNQMTNEDIDIAYTRALKRLDETGFGDIGVIFEELGKMYPGSSTMYPGDASENSESNN</sequence>
<feature type="region of interest" description="Disordered" evidence="1">
    <location>
        <begin position="38"/>
        <end position="61"/>
    </location>
</feature>
<gene>
    <name evidence="2" type="ORF">DXA39_06640</name>
</gene>
<dbReference type="Proteomes" id="UP000261011">
    <property type="component" value="Unassembled WGS sequence"/>
</dbReference>
<feature type="region of interest" description="Disordered" evidence="1">
    <location>
        <begin position="210"/>
        <end position="252"/>
    </location>
</feature>
<feature type="compositionally biased region" description="Basic and acidic residues" evidence="1">
    <location>
        <begin position="40"/>
        <end position="61"/>
    </location>
</feature>